<dbReference type="AlphaFoldDB" id="A0A0E3PLA4"/>
<gene>
    <name evidence="1" type="ORF">MSSAC_0960</name>
</gene>
<dbReference type="EMBL" id="CP009508">
    <property type="protein sequence ID" value="AKB35550.1"/>
    <property type="molecule type" value="Genomic_DNA"/>
</dbReference>
<reference evidence="1 2" key="1">
    <citation type="submission" date="2014-07" db="EMBL/GenBank/DDBJ databases">
        <title>Methanogenic archaea and the global carbon cycle.</title>
        <authorList>
            <person name="Henriksen J.R."/>
            <person name="Luke J."/>
            <person name="Reinhart S."/>
            <person name="Benedict M.N."/>
            <person name="Youngblut N.D."/>
            <person name="Metcalf M.E."/>
            <person name="Whitaker R.J."/>
            <person name="Metcalf W.W."/>
        </authorList>
    </citation>
    <scope>NUCLEOTIDE SEQUENCE [LARGE SCALE GENOMIC DNA]</scope>
    <source>
        <strain evidence="1 2">C2J</strain>
    </source>
</reference>
<name>A0A0E3PLA4_9EURY</name>
<organism evidence="1 2">
    <name type="scientific">Methanosarcina siciliae C2J</name>
    <dbReference type="NCBI Taxonomy" id="1434118"/>
    <lineage>
        <taxon>Archaea</taxon>
        <taxon>Methanobacteriati</taxon>
        <taxon>Methanobacteriota</taxon>
        <taxon>Stenosarchaea group</taxon>
        <taxon>Methanomicrobia</taxon>
        <taxon>Methanosarcinales</taxon>
        <taxon>Methanosarcinaceae</taxon>
        <taxon>Methanosarcina</taxon>
    </lineage>
</organism>
<evidence type="ECO:0000313" key="2">
    <source>
        <dbReference type="Proteomes" id="UP000033123"/>
    </source>
</evidence>
<sequence>MIMVLYLLIYSIAEWKLRTRLEEENGTVPYQIKKSAKTPAMRWIFFIFQGIIELITEKKRELSLKF</sequence>
<evidence type="ECO:0000313" key="1">
    <source>
        <dbReference type="EMBL" id="AKB35550.1"/>
    </source>
</evidence>
<dbReference type="KEGG" id="msj:MSSAC_0960"/>
<dbReference type="HOGENOM" id="CLU_2985658_0_0_2"/>
<dbReference type="Proteomes" id="UP000033123">
    <property type="component" value="Chromosome"/>
</dbReference>
<dbReference type="PATRIC" id="fig|1434118.4.peg.1235"/>
<dbReference type="STRING" id="1434118.MSSAC_0960"/>
<evidence type="ECO:0008006" key="3">
    <source>
        <dbReference type="Google" id="ProtNLM"/>
    </source>
</evidence>
<accession>A0A0E3PLA4</accession>
<proteinExistence type="predicted"/>
<protein>
    <recommendedName>
        <fullName evidence="3">Mobile element protein</fullName>
    </recommendedName>
</protein>